<keyword evidence="1 3" id="KW-0560">Oxidoreductase</keyword>
<dbReference type="Proteomes" id="UP001199469">
    <property type="component" value="Unassembled WGS sequence"/>
</dbReference>
<organism evidence="5 6">
    <name type="scientific">Actinomycetospora endophytica</name>
    <dbReference type="NCBI Taxonomy" id="2291215"/>
    <lineage>
        <taxon>Bacteria</taxon>
        <taxon>Bacillati</taxon>
        <taxon>Actinomycetota</taxon>
        <taxon>Actinomycetes</taxon>
        <taxon>Pseudonocardiales</taxon>
        <taxon>Pseudonocardiaceae</taxon>
        <taxon>Actinomycetospora</taxon>
    </lineage>
</organism>
<dbReference type="Gene3D" id="3.40.309.10">
    <property type="entry name" value="Aldehyde Dehydrogenase, Chain A, domain 2"/>
    <property type="match status" value="1"/>
</dbReference>
<dbReference type="RefSeq" id="WP_230737157.1">
    <property type="nucleotide sequence ID" value="NZ_JAJNDB010000004.1"/>
</dbReference>
<dbReference type="InterPro" id="IPR016162">
    <property type="entry name" value="Ald_DH_N"/>
</dbReference>
<dbReference type="Gene3D" id="3.40.605.10">
    <property type="entry name" value="Aldehyde Dehydrogenase, Chain A, domain 1"/>
    <property type="match status" value="1"/>
</dbReference>
<sequence>MSAPTRPVTIPTLRLSIGGELLDSPEGLDVLDPATAAVVTRVPVATPELLDRAVAAARRAAPGWAAMPLPERQQRVRAFAELVEEHRSELAALLTLEQGKPVGRAYGEIGSGLAYVNAFTRMTLADEVLKDDDGELIRLRRVPVGVVAAITAWNYPQMLSLWKIGPALVAGNPVIVKPSPYTPVSTLRVGELAQQVLPPGVLQVLAGGDELGARLTTHEGVDKISFTGSRRAGRAVMAAAAPTMKRLTLELGGNDPGIVLPDADPGAIAADLYAGGMSNCGQVCAGLKRLFVPTARAGEFAEALATVAGTVVVGNGFDAGVDMGPVQNRPQLERVQGLLADAQRRGAEVYFRGRAPDGPGNWHPVVLVRGAGDDVPLVAEEQFGPVLPLLTYDTLDEAVARANRGPDGLGASVWSDDEEAAEAVATRLDAGTVWINQHPMLSPDAPFGGRKQSGIGVESSMLGLHAYTDVSVLRVKHSVPR</sequence>
<comment type="similarity">
    <text evidence="3">Belongs to the aldehyde dehydrogenase family.</text>
</comment>
<reference evidence="5 6" key="1">
    <citation type="submission" date="2021-11" db="EMBL/GenBank/DDBJ databases">
        <title>Draft genome sequence of Actinomycetospora sp. SF1 isolated from the rhizosphere soil.</title>
        <authorList>
            <person name="Duangmal K."/>
            <person name="Chantavorakit T."/>
        </authorList>
    </citation>
    <scope>NUCLEOTIDE SEQUENCE [LARGE SCALE GENOMIC DNA]</scope>
    <source>
        <strain evidence="5 6">TBRC 5722</strain>
    </source>
</reference>
<gene>
    <name evidence="5" type="ORF">LQ327_20535</name>
</gene>
<dbReference type="EMBL" id="JAJNDB010000004">
    <property type="protein sequence ID" value="MCD2195763.1"/>
    <property type="molecule type" value="Genomic_DNA"/>
</dbReference>
<comment type="caution">
    <text evidence="5">The sequence shown here is derived from an EMBL/GenBank/DDBJ whole genome shotgun (WGS) entry which is preliminary data.</text>
</comment>
<dbReference type="InterPro" id="IPR044086">
    <property type="entry name" value="LUC3-like"/>
</dbReference>
<dbReference type="InterPro" id="IPR016163">
    <property type="entry name" value="Ald_DH_C"/>
</dbReference>
<dbReference type="PANTHER" id="PTHR11699">
    <property type="entry name" value="ALDEHYDE DEHYDROGENASE-RELATED"/>
    <property type="match status" value="1"/>
</dbReference>
<evidence type="ECO:0000313" key="6">
    <source>
        <dbReference type="Proteomes" id="UP001199469"/>
    </source>
</evidence>
<evidence type="ECO:0000256" key="2">
    <source>
        <dbReference type="PROSITE-ProRule" id="PRU10007"/>
    </source>
</evidence>
<feature type="domain" description="Aldehyde dehydrogenase" evidence="4">
    <location>
        <begin position="26"/>
        <end position="471"/>
    </location>
</feature>
<evidence type="ECO:0000256" key="1">
    <source>
        <dbReference type="ARBA" id="ARBA00023002"/>
    </source>
</evidence>
<evidence type="ECO:0000259" key="4">
    <source>
        <dbReference type="Pfam" id="PF00171"/>
    </source>
</evidence>
<accession>A0ABS8PCP3</accession>
<feature type="active site" evidence="2">
    <location>
        <position position="250"/>
    </location>
</feature>
<proteinExistence type="inferred from homology"/>
<dbReference type="InterPro" id="IPR016161">
    <property type="entry name" value="Ald_DH/histidinol_DH"/>
</dbReference>
<evidence type="ECO:0000313" key="5">
    <source>
        <dbReference type="EMBL" id="MCD2195763.1"/>
    </source>
</evidence>
<dbReference type="InterPro" id="IPR029510">
    <property type="entry name" value="Ald_DH_CS_GLU"/>
</dbReference>
<protein>
    <submittedName>
        <fullName evidence="5">Aldehyde dehydrogenase family protein</fullName>
    </submittedName>
</protein>
<dbReference type="InterPro" id="IPR015590">
    <property type="entry name" value="Aldehyde_DH_dom"/>
</dbReference>
<keyword evidence="6" id="KW-1185">Reference proteome</keyword>
<dbReference type="Pfam" id="PF00171">
    <property type="entry name" value="Aldedh"/>
    <property type="match status" value="1"/>
</dbReference>
<evidence type="ECO:0000256" key="3">
    <source>
        <dbReference type="RuleBase" id="RU003345"/>
    </source>
</evidence>
<dbReference type="PROSITE" id="PS00687">
    <property type="entry name" value="ALDEHYDE_DEHYDR_GLU"/>
    <property type="match status" value="1"/>
</dbReference>
<name>A0ABS8PCP3_9PSEU</name>
<dbReference type="SUPFAM" id="SSF53720">
    <property type="entry name" value="ALDH-like"/>
    <property type="match status" value="1"/>
</dbReference>
<dbReference type="CDD" id="cd07106">
    <property type="entry name" value="ALDH_AldA-AAD23400"/>
    <property type="match status" value="1"/>
</dbReference>